<evidence type="ECO:0000256" key="2">
    <source>
        <dbReference type="SAM" id="MobiDB-lite"/>
    </source>
</evidence>
<proteinExistence type="predicted"/>
<feature type="region of interest" description="Disordered" evidence="2">
    <location>
        <begin position="95"/>
        <end position="123"/>
    </location>
</feature>
<dbReference type="Proteomes" id="UP001465976">
    <property type="component" value="Unassembled WGS sequence"/>
</dbReference>
<sequence length="391" mass="43954">MNNPPSEPQDTDSPPYAVCRCSNGYAQTFTSSLFDGMIQEVDLQCTIRAIALCKRTDGFQHETVVPIISLPNKSEQALVFLERAGYLHDRSFQTPLHASSESSNTSFGKQPNPRQPQKRHPVKEANDVITLLPETSLYWKHHIDSKSPDLPFEKLPSAIKQSSLSSPFWTTLVAAEGEKDQGRLLKRWRSREPDANDPPENSRADHAFIYAITFPEAERSGGTAPPTVLDLAIAFRLVSRHRPNYDLAQHNCYFFAAAICKVLQEKFRGTKVPSPNLRALPSPPCDNSPSSSDNSAPEVEAGACHHEWLRKGKLRPLQILRDDDPYFIEMVDTLVTKFDEERGAHSVIKSREMEGKLRAELKEKDAKMQEMERQLQLYEARFSASAGPSSH</sequence>
<reference evidence="3 4" key="1">
    <citation type="submission" date="2024-02" db="EMBL/GenBank/DDBJ databases">
        <title>A draft genome for the cacao thread blight pathogen Marasmius crinis-equi.</title>
        <authorList>
            <person name="Cohen S.P."/>
            <person name="Baruah I.K."/>
            <person name="Amoako-Attah I."/>
            <person name="Bukari Y."/>
            <person name="Meinhardt L.W."/>
            <person name="Bailey B.A."/>
        </authorList>
    </citation>
    <scope>NUCLEOTIDE SEQUENCE [LARGE SCALE GENOMIC DNA]</scope>
    <source>
        <strain evidence="3 4">GH-76</strain>
    </source>
</reference>
<feature type="region of interest" description="Disordered" evidence="2">
    <location>
        <begin position="272"/>
        <end position="299"/>
    </location>
</feature>
<accession>A0ABR3FCH4</accession>
<name>A0ABR3FCH4_9AGAR</name>
<organism evidence="3 4">
    <name type="scientific">Marasmius crinis-equi</name>
    <dbReference type="NCBI Taxonomy" id="585013"/>
    <lineage>
        <taxon>Eukaryota</taxon>
        <taxon>Fungi</taxon>
        <taxon>Dikarya</taxon>
        <taxon>Basidiomycota</taxon>
        <taxon>Agaricomycotina</taxon>
        <taxon>Agaricomycetes</taxon>
        <taxon>Agaricomycetidae</taxon>
        <taxon>Agaricales</taxon>
        <taxon>Marasmiineae</taxon>
        <taxon>Marasmiaceae</taxon>
        <taxon>Marasmius</taxon>
    </lineage>
</organism>
<feature type="compositionally biased region" description="Polar residues" evidence="2">
    <location>
        <begin position="95"/>
        <end position="109"/>
    </location>
</feature>
<evidence type="ECO:0000256" key="1">
    <source>
        <dbReference type="SAM" id="Coils"/>
    </source>
</evidence>
<evidence type="ECO:0008006" key="5">
    <source>
        <dbReference type="Google" id="ProtNLM"/>
    </source>
</evidence>
<dbReference type="EMBL" id="JBAHYK010000561">
    <property type="protein sequence ID" value="KAL0572961.1"/>
    <property type="molecule type" value="Genomic_DNA"/>
</dbReference>
<gene>
    <name evidence="3" type="ORF">V5O48_009004</name>
</gene>
<feature type="coiled-coil region" evidence="1">
    <location>
        <begin position="354"/>
        <end position="381"/>
    </location>
</feature>
<evidence type="ECO:0000313" key="4">
    <source>
        <dbReference type="Proteomes" id="UP001465976"/>
    </source>
</evidence>
<keyword evidence="1" id="KW-0175">Coiled coil</keyword>
<keyword evidence="4" id="KW-1185">Reference proteome</keyword>
<protein>
    <recommendedName>
        <fullName evidence="5">PPPDE domain-containing protein</fullName>
    </recommendedName>
</protein>
<evidence type="ECO:0000313" key="3">
    <source>
        <dbReference type="EMBL" id="KAL0572961.1"/>
    </source>
</evidence>
<comment type="caution">
    <text evidence="3">The sequence shown here is derived from an EMBL/GenBank/DDBJ whole genome shotgun (WGS) entry which is preliminary data.</text>
</comment>